<dbReference type="EMBL" id="UOFF01000448">
    <property type="protein sequence ID" value="VAW57746.1"/>
    <property type="molecule type" value="Genomic_DNA"/>
</dbReference>
<name>A0A3B0XN31_9ZZZZ</name>
<reference evidence="1" key="1">
    <citation type="submission" date="2018-06" db="EMBL/GenBank/DDBJ databases">
        <authorList>
            <person name="Zhirakovskaya E."/>
        </authorList>
    </citation>
    <scope>NUCLEOTIDE SEQUENCE</scope>
</reference>
<organism evidence="1">
    <name type="scientific">hydrothermal vent metagenome</name>
    <dbReference type="NCBI Taxonomy" id="652676"/>
    <lineage>
        <taxon>unclassified sequences</taxon>
        <taxon>metagenomes</taxon>
        <taxon>ecological metagenomes</taxon>
    </lineage>
</organism>
<sequence>MKLINRLIFFVIVMVGLISCADKTVESAPKPQKEKTIVEIENELNQLALAMNQLIGDAKCESNDQCQVVEFGSRPCGGPASYKAYSSLNTDVPLLLKTSKAHVGLSKKYNAIKNIVSICSVLTPPQVSCNKTCITQNVNILIQ</sequence>
<evidence type="ECO:0000313" key="1">
    <source>
        <dbReference type="EMBL" id="VAW57746.1"/>
    </source>
</evidence>
<dbReference type="PROSITE" id="PS51257">
    <property type="entry name" value="PROKAR_LIPOPROTEIN"/>
    <property type="match status" value="1"/>
</dbReference>
<proteinExistence type="predicted"/>
<evidence type="ECO:0008006" key="2">
    <source>
        <dbReference type="Google" id="ProtNLM"/>
    </source>
</evidence>
<accession>A0A3B0XN31</accession>
<gene>
    <name evidence="1" type="ORF">MNBD_GAMMA07-280</name>
</gene>
<dbReference type="AlphaFoldDB" id="A0A3B0XN31"/>
<protein>
    <recommendedName>
        <fullName evidence="2">Lipoprotein</fullName>
    </recommendedName>
</protein>